<comment type="caution">
    <text evidence="4">The sequence shown here is derived from an EMBL/GenBank/DDBJ whole genome shotgun (WGS) entry which is preliminary data.</text>
</comment>
<dbReference type="GO" id="GO:0008168">
    <property type="term" value="F:methyltransferase activity"/>
    <property type="evidence" value="ECO:0007669"/>
    <property type="project" value="UniProtKB-KW"/>
</dbReference>
<gene>
    <name evidence="4" type="primary">tsaA</name>
    <name evidence="4" type="ORF">E6K73_09455</name>
</gene>
<name>A0A538SEC5_UNCEI</name>
<feature type="domain" description="TsaA-like" evidence="3">
    <location>
        <begin position="6"/>
        <end position="137"/>
    </location>
</feature>
<dbReference type="Gene3D" id="2.40.30.70">
    <property type="entry name" value="YaeB-like"/>
    <property type="match status" value="1"/>
</dbReference>
<dbReference type="InterPro" id="IPR023370">
    <property type="entry name" value="TrmO-like_N"/>
</dbReference>
<dbReference type="Proteomes" id="UP000320184">
    <property type="component" value="Unassembled WGS sequence"/>
</dbReference>
<reference evidence="4 5" key="1">
    <citation type="journal article" date="2019" name="Nat. Microbiol.">
        <title>Mediterranean grassland soil C-N compound turnover is dependent on rainfall and depth, and is mediated by genomically divergent microorganisms.</title>
        <authorList>
            <person name="Diamond S."/>
            <person name="Andeer P.F."/>
            <person name="Li Z."/>
            <person name="Crits-Christoph A."/>
            <person name="Burstein D."/>
            <person name="Anantharaman K."/>
            <person name="Lane K.R."/>
            <person name="Thomas B.C."/>
            <person name="Pan C."/>
            <person name="Northen T.R."/>
            <person name="Banfield J.F."/>
        </authorList>
    </citation>
    <scope>NUCLEOTIDE SEQUENCE [LARGE SCALE GENOMIC DNA]</scope>
    <source>
        <strain evidence="4">WS_3</strain>
    </source>
</reference>
<dbReference type="Pfam" id="PF01980">
    <property type="entry name" value="TrmO_N"/>
    <property type="match status" value="1"/>
</dbReference>
<evidence type="ECO:0000256" key="2">
    <source>
        <dbReference type="ARBA" id="ARBA00033753"/>
    </source>
</evidence>
<proteinExistence type="inferred from homology"/>
<dbReference type="InterPro" id="IPR036413">
    <property type="entry name" value="YaeB-like_sf"/>
</dbReference>
<dbReference type="NCBIfam" id="TIGR00104">
    <property type="entry name" value="tRNA_TsaA"/>
    <property type="match status" value="1"/>
</dbReference>
<organism evidence="4 5">
    <name type="scientific">Eiseniibacteriota bacterium</name>
    <dbReference type="NCBI Taxonomy" id="2212470"/>
    <lineage>
        <taxon>Bacteria</taxon>
        <taxon>Candidatus Eiseniibacteriota</taxon>
    </lineage>
</organism>
<keyword evidence="4" id="KW-0489">Methyltransferase</keyword>
<evidence type="ECO:0000313" key="4">
    <source>
        <dbReference type="EMBL" id="TMQ49732.1"/>
    </source>
</evidence>
<dbReference type="CDD" id="cd09281">
    <property type="entry name" value="UPF0066"/>
    <property type="match status" value="1"/>
</dbReference>
<dbReference type="GO" id="GO:0032259">
    <property type="term" value="P:methylation"/>
    <property type="evidence" value="ECO:0007669"/>
    <property type="project" value="UniProtKB-KW"/>
</dbReference>
<comment type="similarity">
    <text evidence="2">Belongs to the tRNA methyltransferase O family.</text>
</comment>
<dbReference type="EMBL" id="VBOT01000117">
    <property type="protein sequence ID" value="TMQ49732.1"/>
    <property type="molecule type" value="Genomic_DNA"/>
</dbReference>
<dbReference type="InterPro" id="IPR040372">
    <property type="entry name" value="YaeB-like"/>
</dbReference>
<protein>
    <submittedName>
        <fullName evidence="4">tRNA (N6-threonylcarbamoyladenosine(37)-N6)-methyltransferase TrmO</fullName>
    </submittedName>
</protein>
<dbReference type="InterPro" id="IPR036414">
    <property type="entry name" value="YaeB_N_sf"/>
</dbReference>
<dbReference type="PROSITE" id="PS51668">
    <property type="entry name" value="TSAA_2"/>
    <property type="match status" value="1"/>
</dbReference>
<dbReference type="SUPFAM" id="SSF118196">
    <property type="entry name" value="YaeB-like"/>
    <property type="match status" value="1"/>
</dbReference>
<evidence type="ECO:0000259" key="3">
    <source>
        <dbReference type="PROSITE" id="PS51668"/>
    </source>
</evidence>
<dbReference type="PANTHER" id="PTHR12818">
    <property type="entry name" value="TRNA (ADENINE(37)-N6)-METHYLTRANSFERASE"/>
    <property type="match status" value="1"/>
</dbReference>
<sequence length="155" mass="17357">MTEVRLEAIGLVRSERDSSEDRGWGVVESVIELLPQFAAGLEGLEAFSHALVVFYMHLDPDREPSALRRRPRGREDMPMLGVFAQRGRMRPNPVGVSAVAIARLEPGRLTVRGLDAVNGTPVLDIKPYVPVFDRVEGARTPEWIDRLMVGYFDDE</sequence>
<keyword evidence="4" id="KW-0808">Transferase</keyword>
<evidence type="ECO:0000256" key="1">
    <source>
        <dbReference type="ARBA" id="ARBA00022691"/>
    </source>
</evidence>
<dbReference type="PANTHER" id="PTHR12818:SF0">
    <property type="entry name" value="TRNA (ADENINE(37)-N6)-METHYLTRANSFERASE"/>
    <property type="match status" value="1"/>
</dbReference>
<accession>A0A538SEC5</accession>
<dbReference type="AlphaFoldDB" id="A0A538SEC5"/>
<keyword evidence="1" id="KW-0949">S-adenosyl-L-methionine</keyword>
<evidence type="ECO:0000313" key="5">
    <source>
        <dbReference type="Proteomes" id="UP000320184"/>
    </source>
</evidence>